<proteinExistence type="inferred from homology"/>
<feature type="binding site" evidence="9 11">
    <location>
        <position position="217"/>
    </location>
    <ligand>
        <name>substrate</name>
    </ligand>
</feature>
<evidence type="ECO:0000313" key="15">
    <source>
        <dbReference type="Proteomes" id="UP000617628"/>
    </source>
</evidence>
<comment type="catalytic activity">
    <reaction evidence="7 9 12">
        <text>orotidine 5'-phosphate + H(+) = UMP + CO2</text>
        <dbReference type="Rhea" id="RHEA:11596"/>
        <dbReference type="ChEBI" id="CHEBI:15378"/>
        <dbReference type="ChEBI" id="CHEBI:16526"/>
        <dbReference type="ChEBI" id="CHEBI:57538"/>
        <dbReference type="ChEBI" id="CHEBI:57865"/>
        <dbReference type="EC" id="4.1.1.23"/>
    </reaction>
</comment>
<comment type="function">
    <text evidence="1 9">Catalyzes the decarboxylation of orotidine 5'-monophosphate (OMP) to uridine 5'-monophosphate (UMP).</text>
</comment>
<dbReference type="FunFam" id="3.20.20.70:FF:000015">
    <property type="entry name" value="Orotidine 5'-phosphate decarboxylase"/>
    <property type="match status" value="1"/>
</dbReference>
<protein>
    <recommendedName>
        <fullName evidence="9">Orotidine 5'-phosphate decarboxylase</fullName>
        <ecNumber evidence="9">4.1.1.23</ecNumber>
    </recommendedName>
    <alternativeName>
        <fullName evidence="9">OMP decarboxylase</fullName>
        <shortName evidence="9">OMPDCase</shortName>
        <shortName evidence="9">OMPdecase</shortName>
    </alternativeName>
</protein>
<evidence type="ECO:0000259" key="13">
    <source>
        <dbReference type="SMART" id="SM00934"/>
    </source>
</evidence>
<feature type="binding site" evidence="9 11">
    <location>
        <position position="216"/>
    </location>
    <ligand>
        <name>substrate</name>
    </ligand>
</feature>
<comment type="caution">
    <text evidence="14">The sequence shown here is derived from an EMBL/GenBank/DDBJ whole genome shotgun (WGS) entry which is preliminary data.</text>
</comment>
<accession>A0A934RWV3</accession>
<keyword evidence="15" id="KW-1185">Reference proteome</keyword>
<dbReference type="RefSeq" id="WP_200356205.1">
    <property type="nucleotide sequence ID" value="NZ_JAENIL010000025.1"/>
</dbReference>
<dbReference type="InterPro" id="IPR047596">
    <property type="entry name" value="OMPdecase_bac"/>
</dbReference>
<dbReference type="InterPro" id="IPR001754">
    <property type="entry name" value="OMPdeCOase_dom"/>
</dbReference>
<dbReference type="CDD" id="cd04725">
    <property type="entry name" value="OMP_decarboxylase_like"/>
    <property type="match status" value="1"/>
</dbReference>
<organism evidence="14 15">
    <name type="scientific">Pelagicoccus mobilis</name>
    <dbReference type="NCBI Taxonomy" id="415221"/>
    <lineage>
        <taxon>Bacteria</taxon>
        <taxon>Pseudomonadati</taxon>
        <taxon>Verrucomicrobiota</taxon>
        <taxon>Opitutia</taxon>
        <taxon>Puniceicoccales</taxon>
        <taxon>Pelagicoccaceae</taxon>
        <taxon>Pelagicoccus</taxon>
    </lineage>
</organism>
<dbReference type="Gene3D" id="3.20.20.70">
    <property type="entry name" value="Aldolase class I"/>
    <property type="match status" value="1"/>
</dbReference>
<evidence type="ECO:0000256" key="7">
    <source>
        <dbReference type="ARBA" id="ARBA00049157"/>
    </source>
</evidence>
<dbReference type="InterPro" id="IPR018089">
    <property type="entry name" value="OMPdecase_AS"/>
</dbReference>
<dbReference type="PROSITE" id="PS00156">
    <property type="entry name" value="OMPDECASE"/>
    <property type="match status" value="1"/>
</dbReference>
<dbReference type="EMBL" id="JAENIL010000025">
    <property type="protein sequence ID" value="MBK1877991.1"/>
    <property type="molecule type" value="Genomic_DNA"/>
</dbReference>
<dbReference type="PANTHER" id="PTHR32119:SF2">
    <property type="entry name" value="OROTIDINE 5'-PHOSPHATE DECARBOXYLASE"/>
    <property type="match status" value="1"/>
</dbReference>
<dbReference type="GO" id="GO:0044205">
    <property type="term" value="P:'de novo' UMP biosynthetic process"/>
    <property type="evidence" value="ECO:0007669"/>
    <property type="project" value="UniProtKB-UniRule"/>
</dbReference>
<dbReference type="GO" id="GO:0005829">
    <property type="term" value="C:cytosol"/>
    <property type="evidence" value="ECO:0007669"/>
    <property type="project" value="TreeGrafter"/>
</dbReference>
<evidence type="ECO:0000256" key="4">
    <source>
        <dbReference type="ARBA" id="ARBA00022793"/>
    </source>
</evidence>
<dbReference type="Proteomes" id="UP000617628">
    <property type="component" value="Unassembled WGS sequence"/>
</dbReference>
<reference evidence="14" key="1">
    <citation type="submission" date="2021-01" db="EMBL/GenBank/DDBJ databases">
        <title>Modified the classification status of verrucomicrobia.</title>
        <authorList>
            <person name="Feng X."/>
        </authorList>
    </citation>
    <scope>NUCLEOTIDE SEQUENCE</scope>
    <source>
        <strain evidence="14">KCTC 13126</strain>
    </source>
</reference>
<dbReference type="PANTHER" id="PTHR32119">
    <property type="entry name" value="OROTIDINE 5'-PHOSPHATE DECARBOXYLASE"/>
    <property type="match status" value="1"/>
</dbReference>
<dbReference type="EC" id="4.1.1.23" evidence="9"/>
<name>A0A934RWV3_9BACT</name>
<comment type="similarity">
    <text evidence="8 9">Belongs to the OMP decarboxylase family. Type 1 subfamily.</text>
</comment>
<dbReference type="InterPro" id="IPR013785">
    <property type="entry name" value="Aldolase_TIM"/>
</dbReference>
<feature type="active site" description="For OMPdecase activity" evidence="10">
    <location>
        <position position="69"/>
    </location>
</feature>
<feature type="active site" description="For OMPdecase activity" evidence="10">
    <location>
        <position position="72"/>
    </location>
</feature>
<evidence type="ECO:0000256" key="9">
    <source>
        <dbReference type="HAMAP-Rule" id="MF_01200"/>
    </source>
</evidence>
<dbReference type="SMART" id="SM00934">
    <property type="entry name" value="OMPdecase"/>
    <property type="match status" value="1"/>
</dbReference>
<evidence type="ECO:0000256" key="12">
    <source>
        <dbReference type="RuleBase" id="RU000512"/>
    </source>
</evidence>
<evidence type="ECO:0000256" key="1">
    <source>
        <dbReference type="ARBA" id="ARBA00002356"/>
    </source>
</evidence>
<feature type="binding site" evidence="9 11">
    <location>
        <position position="187"/>
    </location>
    <ligand>
        <name>substrate</name>
    </ligand>
</feature>
<evidence type="ECO:0000256" key="2">
    <source>
        <dbReference type="ARBA" id="ARBA00004861"/>
    </source>
</evidence>
<keyword evidence="5 9" id="KW-0665">Pyrimidine biosynthesis</keyword>
<comment type="pathway">
    <text evidence="2 9 12">Pyrimidine metabolism; UMP biosynthesis via de novo pathway; UMP from orotate: step 2/2.</text>
</comment>
<dbReference type="NCBIfam" id="TIGR01740">
    <property type="entry name" value="pyrF"/>
    <property type="match status" value="1"/>
</dbReference>
<dbReference type="NCBIfam" id="NF001273">
    <property type="entry name" value="PRK00230.1"/>
    <property type="match status" value="1"/>
</dbReference>
<dbReference type="HAMAP" id="MF_01200_B">
    <property type="entry name" value="OMPdecase_type1_B"/>
    <property type="match status" value="1"/>
</dbReference>
<comment type="subunit">
    <text evidence="3 9">Homodimer.</text>
</comment>
<evidence type="ECO:0000256" key="8">
    <source>
        <dbReference type="ARBA" id="ARBA00061012"/>
    </source>
</evidence>
<evidence type="ECO:0000256" key="10">
    <source>
        <dbReference type="PIRSR" id="PIRSR614732-1"/>
    </source>
</evidence>
<evidence type="ECO:0000256" key="6">
    <source>
        <dbReference type="ARBA" id="ARBA00023239"/>
    </source>
</evidence>
<evidence type="ECO:0000313" key="14">
    <source>
        <dbReference type="EMBL" id="MBK1877991.1"/>
    </source>
</evidence>
<dbReference type="InterPro" id="IPR014732">
    <property type="entry name" value="OMPdecase"/>
</dbReference>
<dbReference type="Pfam" id="PF00215">
    <property type="entry name" value="OMPdecase"/>
    <property type="match status" value="1"/>
</dbReference>
<feature type="binding site" evidence="9 11">
    <location>
        <position position="18"/>
    </location>
    <ligand>
        <name>substrate</name>
    </ligand>
</feature>
<feature type="active site" description="For OMPdecase activity" evidence="10">
    <location>
        <position position="67"/>
    </location>
</feature>
<keyword evidence="4 9" id="KW-0210">Decarboxylase</keyword>
<feature type="binding site" evidence="9 11">
    <location>
        <position position="126"/>
    </location>
    <ligand>
        <name>substrate</name>
    </ligand>
</feature>
<dbReference type="GO" id="GO:0004590">
    <property type="term" value="F:orotidine-5'-phosphate decarboxylase activity"/>
    <property type="evidence" value="ECO:0007669"/>
    <property type="project" value="UniProtKB-UniRule"/>
</dbReference>
<feature type="domain" description="Orotidine 5'-phosphate decarboxylase" evidence="13">
    <location>
        <begin position="12"/>
        <end position="232"/>
    </location>
</feature>
<dbReference type="GO" id="GO:0006207">
    <property type="term" value="P:'de novo' pyrimidine nucleobase biosynthetic process"/>
    <property type="evidence" value="ECO:0007669"/>
    <property type="project" value="InterPro"/>
</dbReference>
<feature type="binding site" evidence="9 11">
    <location>
        <position position="40"/>
    </location>
    <ligand>
        <name>substrate</name>
    </ligand>
</feature>
<dbReference type="SUPFAM" id="SSF51366">
    <property type="entry name" value="Ribulose-phoshate binding barrel"/>
    <property type="match status" value="1"/>
</dbReference>
<dbReference type="AlphaFoldDB" id="A0A934RWV3"/>
<dbReference type="InterPro" id="IPR011060">
    <property type="entry name" value="RibuloseP-bd_barrel"/>
</dbReference>
<gene>
    <name evidence="9 14" type="primary">pyrF</name>
    <name evidence="14" type="ORF">JIN87_14025</name>
</gene>
<keyword evidence="6 9" id="KW-0456">Lyase</keyword>
<evidence type="ECO:0000256" key="11">
    <source>
        <dbReference type="PIRSR" id="PIRSR614732-2"/>
    </source>
</evidence>
<feature type="binding site" evidence="9">
    <location>
        <begin position="67"/>
        <end position="76"/>
    </location>
    <ligand>
        <name>substrate</name>
    </ligand>
</feature>
<evidence type="ECO:0000256" key="5">
    <source>
        <dbReference type="ARBA" id="ARBA00022975"/>
    </source>
</evidence>
<sequence length="238" mass="25562">MTDTLQSKNTCELILALDIEDREDALALLAKAGPELKWAKIGLQMFTKYGPDYVRQIADLGKNVFLDLKLHDIPNTVAKAIESVGQLPIQMLTIHTCGGKEMMEWAIKAQQSVNPELQLLGVTVLTSMDQTSLDLLGIQQTPADRVAHLASLAKDAGMTGLVCSTHEVKTIREAHGDHFKLITPGVRPAGSAAGDQKRIMTPAQAREVGSNYIVVGRPIYGAEDPAAAVAAINAELKG</sequence>
<feature type="binding site" evidence="9 11">
    <location>
        <position position="196"/>
    </location>
    <ligand>
        <name>substrate</name>
    </ligand>
</feature>
<feature type="active site" description="Proton donor" evidence="9">
    <location>
        <position position="69"/>
    </location>
</feature>
<evidence type="ECO:0000256" key="3">
    <source>
        <dbReference type="ARBA" id="ARBA00011738"/>
    </source>
</evidence>